<dbReference type="EMBL" id="FZQP02006968">
    <property type="protein sequence ID" value="VVD05386.1"/>
    <property type="molecule type" value="Genomic_DNA"/>
</dbReference>
<dbReference type="Proteomes" id="UP000324832">
    <property type="component" value="Unassembled WGS sequence"/>
</dbReference>
<protein>
    <recommendedName>
        <fullName evidence="3">Cadherin domain-containing protein</fullName>
    </recommendedName>
</protein>
<dbReference type="AlphaFoldDB" id="A0A5E4R6E7"/>
<accession>A0A5E4R6E7</accession>
<dbReference type="GO" id="GO:0005509">
    <property type="term" value="F:calcium ion binding"/>
    <property type="evidence" value="ECO:0007669"/>
    <property type="project" value="InterPro"/>
</dbReference>
<sequence>MVRGHGELFRVERRSGRVTLKQTLDAHRPEYTLRVAAFDGAPGSCYPPNYHVPVCTPHEARRTRTEAPCTARCAVEPAMSILQLMHVA</sequence>
<evidence type="ECO:0000313" key="1">
    <source>
        <dbReference type="EMBL" id="VVD05386.1"/>
    </source>
</evidence>
<proteinExistence type="predicted"/>
<reference evidence="1 2" key="1">
    <citation type="submission" date="2017-07" db="EMBL/GenBank/DDBJ databases">
        <authorList>
            <person name="Talla V."/>
            <person name="Backstrom N."/>
        </authorList>
    </citation>
    <scope>NUCLEOTIDE SEQUENCE [LARGE SCALE GENOMIC DNA]</scope>
</reference>
<dbReference type="SUPFAM" id="SSF49313">
    <property type="entry name" value="Cadherin-like"/>
    <property type="match status" value="1"/>
</dbReference>
<organism evidence="1 2">
    <name type="scientific">Leptidea sinapis</name>
    <dbReference type="NCBI Taxonomy" id="189913"/>
    <lineage>
        <taxon>Eukaryota</taxon>
        <taxon>Metazoa</taxon>
        <taxon>Ecdysozoa</taxon>
        <taxon>Arthropoda</taxon>
        <taxon>Hexapoda</taxon>
        <taxon>Insecta</taxon>
        <taxon>Pterygota</taxon>
        <taxon>Neoptera</taxon>
        <taxon>Endopterygota</taxon>
        <taxon>Lepidoptera</taxon>
        <taxon>Glossata</taxon>
        <taxon>Ditrysia</taxon>
        <taxon>Papilionoidea</taxon>
        <taxon>Pieridae</taxon>
        <taxon>Dismorphiinae</taxon>
        <taxon>Leptidea</taxon>
    </lineage>
</organism>
<evidence type="ECO:0000313" key="2">
    <source>
        <dbReference type="Proteomes" id="UP000324832"/>
    </source>
</evidence>
<gene>
    <name evidence="1" type="ORF">LSINAPIS_LOCUS14940</name>
</gene>
<keyword evidence="2" id="KW-1185">Reference proteome</keyword>
<dbReference type="InterPro" id="IPR015919">
    <property type="entry name" value="Cadherin-like_sf"/>
</dbReference>
<evidence type="ECO:0008006" key="3">
    <source>
        <dbReference type="Google" id="ProtNLM"/>
    </source>
</evidence>
<dbReference type="GO" id="GO:0016020">
    <property type="term" value="C:membrane"/>
    <property type="evidence" value="ECO:0007669"/>
    <property type="project" value="InterPro"/>
</dbReference>
<name>A0A5E4R6E7_9NEOP</name>
<dbReference type="CDD" id="cd11304">
    <property type="entry name" value="Cadherin_repeat"/>
    <property type="match status" value="1"/>
</dbReference>